<protein>
    <recommendedName>
        <fullName evidence="6">Phosphatidylglycerol lysyltransferase</fullName>
        <ecNumber evidence="6">2.3.2.3</ecNumber>
    </recommendedName>
    <alternativeName>
        <fullName evidence="6">Lysylphosphatidylglycerol synthase</fullName>
    </alternativeName>
</protein>
<feature type="transmembrane region" description="Helical" evidence="6">
    <location>
        <begin position="119"/>
        <end position="141"/>
    </location>
</feature>
<dbReference type="GO" id="GO:0046677">
    <property type="term" value="P:response to antibiotic"/>
    <property type="evidence" value="ECO:0007669"/>
    <property type="project" value="UniProtKB-KW"/>
</dbReference>
<feature type="transmembrane region" description="Helical" evidence="6">
    <location>
        <begin position="199"/>
        <end position="226"/>
    </location>
</feature>
<keyword evidence="6 8" id="KW-0808">Transferase</keyword>
<feature type="transmembrane region" description="Helical" evidence="6">
    <location>
        <begin position="5"/>
        <end position="26"/>
    </location>
</feature>
<evidence type="ECO:0000256" key="2">
    <source>
        <dbReference type="ARBA" id="ARBA00022475"/>
    </source>
</evidence>
<dbReference type="Pfam" id="PF03706">
    <property type="entry name" value="LPG_synthase_TM"/>
    <property type="match status" value="1"/>
</dbReference>
<comment type="similarity">
    <text evidence="6">Belongs to the LPG synthase family.</text>
</comment>
<proteinExistence type="inferred from homology"/>
<keyword evidence="6" id="KW-0443">Lipid metabolism</keyword>
<dbReference type="GO" id="GO:0005886">
    <property type="term" value="C:plasma membrane"/>
    <property type="evidence" value="ECO:0007669"/>
    <property type="project" value="UniProtKB-SubCell"/>
</dbReference>
<comment type="catalytic activity">
    <reaction evidence="6">
        <text>L-lysyl-tRNA(Lys) + a 1,2-diacyl-sn-glycero-3-phospho-(1'-sn-glycerol) = a 1,2-diacyl-sn-glycero-3-phospho-1'-(3'-O-L-lysyl)-sn-glycerol + tRNA(Lys)</text>
        <dbReference type="Rhea" id="RHEA:10668"/>
        <dbReference type="Rhea" id="RHEA-COMP:9696"/>
        <dbReference type="Rhea" id="RHEA-COMP:9697"/>
        <dbReference type="ChEBI" id="CHEBI:64716"/>
        <dbReference type="ChEBI" id="CHEBI:75792"/>
        <dbReference type="ChEBI" id="CHEBI:78442"/>
        <dbReference type="ChEBI" id="CHEBI:78529"/>
        <dbReference type="EC" id="2.3.2.3"/>
    </reaction>
</comment>
<evidence type="ECO:0000256" key="4">
    <source>
        <dbReference type="ARBA" id="ARBA00022989"/>
    </source>
</evidence>
<feature type="transmembrane region" description="Helical" evidence="6">
    <location>
        <begin position="264"/>
        <end position="286"/>
    </location>
</feature>
<feature type="transmembrane region" description="Helical" evidence="6">
    <location>
        <begin position="232"/>
        <end position="252"/>
    </location>
</feature>
<evidence type="ECO:0000256" key="1">
    <source>
        <dbReference type="ARBA" id="ARBA00004651"/>
    </source>
</evidence>
<evidence type="ECO:0000256" key="6">
    <source>
        <dbReference type="RuleBase" id="RU363042"/>
    </source>
</evidence>
<dbReference type="EMBL" id="CP009268">
    <property type="protein sequence ID" value="AJA50426.1"/>
    <property type="molecule type" value="Genomic_DNA"/>
</dbReference>
<name>A0A0H3J3F6_CLOPA</name>
<dbReference type="Proteomes" id="UP000030905">
    <property type="component" value="Chromosome"/>
</dbReference>
<keyword evidence="10" id="KW-1185">Reference proteome</keyword>
<reference evidence="8 9" key="3">
    <citation type="journal article" name="Genome Announc.">
        <title>Improved Draft Genome Sequence of Clostridium pasteurianum Strain ATCC 6013 (DSM 525) Using a Hybrid Next-Generation Sequencing Approach.</title>
        <authorList>
            <person name="Pyne M.E."/>
            <person name="Utturkar S."/>
            <person name="Brown S.D."/>
            <person name="Moo-Young M."/>
            <person name="Chung D.A."/>
            <person name="Chou C.P."/>
        </authorList>
    </citation>
    <scope>NUCLEOTIDE SEQUENCE [LARGE SCALE GENOMIC DNA]</scope>
    <source>
        <strain evidence="8 9">ATCC 6013</strain>
    </source>
</reference>
<evidence type="ECO:0000256" key="5">
    <source>
        <dbReference type="ARBA" id="ARBA00023136"/>
    </source>
</evidence>
<feature type="transmembrane region" description="Helical" evidence="6">
    <location>
        <begin position="38"/>
        <end position="58"/>
    </location>
</feature>
<dbReference type="PATRIC" id="fig|1262449.3.peg.229"/>
<reference evidence="7 10" key="1">
    <citation type="journal article" date="2015" name="Genome Announc.">
        <title>Complete Genome Sequence of the Nitrogen-Fixing and Solvent-Producing Clostridium pasteurianum DSM 525.</title>
        <authorList>
            <person name="Poehlein A."/>
            <person name="Grosse-Honebrink A."/>
            <person name="Zhang Y."/>
            <person name="Minton N.P."/>
            <person name="Daniel R."/>
        </authorList>
    </citation>
    <scope>NUCLEOTIDE SEQUENCE [LARGE SCALE GENOMIC DNA]</scope>
    <source>
        <strain evidence="7">DSM 525</strain>
        <strain evidence="10">DSM 525 / ATCC 6013</strain>
    </source>
</reference>
<evidence type="ECO:0000313" key="10">
    <source>
        <dbReference type="Proteomes" id="UP000030905"/>
    </source>
</evidence>
<keyword evidence="4 6" id="KW-1133">Transmembrane helix</keyword>
<dbReference type="EC" id="2.3.2.3" evidence="6"/>
<dbReference type="GeneID" id="93072582"/>
<keyword evidence="5 6" id="KW-0472">Membrane</keyword>
<feature type="transmembrane region" description="Helical" evidence="6">
    <location>
        <begin position="157"/>
        <end position="178"/>
    </location>
</feature>
<dbReference type="KEGG" id="cpat:CLPA_c03380"/>
<dbReference type="EMBL" id="JPGY02000001">
    <property type="protein sequence ID" value="KRU13562.1"/>
    <property type="molecule type" value="Genomic_DNA"/>
</dbReference>
<dbReference type="GO" id="GO:0006629">
    <property type="term" value="P:lipid metabolic process"/>
    <property type="evidence" value="ECO:0007669"/>
    <property type="project" value="UniProtKB-KW"/>
</dbReference>
<dbReference type="KEGG" id="cpae:CPAST_c03380"/>
<comment type="function">
    <text evidence="6">Catalyzes the transfer of a lysyl group from L-lysyl-tRNA(Lys) to membrane-bound phosphatidylglycerol (PG), which produces lysylphosphatidylglycerol (LPG), a major component of the bacterial membrane with a positive net charge. LPG synthesis contributes to bacterial virulence as it is involved in the resistance mechanism against cationic antimicrobial peptides (CAMP) produces by the host's immune system (defensins, cathelicidins) and by the competing microorganisms.</text>
</comment>
<organism evidence="7 10">
    <name type="scientific">Clostridium pasteurianum DSM 525 = ATCC 6013</name>
    <dbReference type="NCBI Taxonomy" id="1262449"/>
    <lineage>
        <taxon>Bacteria</taxon>
        <taxon>Bacillati</taxon>
        <taxon>Bacillota</taxon>
        <taxon>Clostridia</taxon>
        <taxon>Eubacteriales</taxon>
        <taxon>Clostridiaceae</taxon>
        <taxon>Clostridium</taxon>
    </lineage>
</organism>
<evidence type="ECO:0000313" key="7">
    <source>
        <dbReference type="EMBL" id="AJA50426.1"/>
    </source>
</evidence>
<gene>
    <name evidence="6" type="primary">mprF</name>
    <name evidence="7" type="ORF">CLPA_c03380</name>
    <name evidence="8" type="ORF">CP6013_02810</name>
</gene>
<comment type="subcellular location">
    <subcellularLocation>
        <location evidence="1 6">Cell membrane</location>
        <topology evidence="1 6">Multi-pass membrane protein</topology>
    </subcellularLocation>
</comment>
<accession>A0A0H3J3F6</accession>
<evidence type="ECO:0000256" key="3">
    <source>
        <dbReference type="ARBA" id="ARBA00022692"/>
    </source>
</evidence>
<keyword evidence="2" id="KW-1003">Cell membrane</keyword>
<keyword evidence="3 6" id="KW-0812">Transmembrane</keyword>
<evidence type="ECO:0000313" key="8">
    <source>
        <dbReference type="EMBL" id="KRU13562.1"/>
    </source>
</evidence>
<dbReference type="InterPro" id="IPR022791">
    <property type="entry name" value="L-PG_synthase/AglD"/>
</dbReference>
<reference evidence="8" key="2">
    <citation type="submission" date="2015-10" db="EMBL/GenBank/DDBJ databases">
        <title>Improved Draft Genome Sequence of Clostridium pasteurianum Strain ATCC 6013 (DSM 525) Using a Hybrid Next-Generation Sequencing Approach.</title>
        <authorList>
            <person name="Pyne M.E."/>
            <person name="Utturkar S.M."/>
            <person name="Brown S.D."/>
            <person name="Moo-Young M."/>
            <person name="Chung D.A."/>
            <person name="Chou P.C."/>
        </authorList>
    </citation>
    <scope>NUCLEOTIDE SEQUENCE</scope>
    <source>
        <strain evidence="8">ATCC 6013</strain>
    </source>
</reference>
<dbReference type="AlphaFoldDB" id="A0A0H3J3F6"/>
<dbReference type="eggNOG" id="COG0392">
    <property type="taxonomic scope" value="Bacteria"/>
</dbReference>
<sequence>MNNKFIKYIGYIITIAAFIFIGKSLISMDLDVRYITNPLSAVIFIILMSIGYAIMVYVSSYAWKSILEFINKDKIPFNEITGVYVKSNIAKYLPGNFMHFAGRNLLAGKLGFKQLDITFCSILEILMLVFTSLILSCIFAMRSLKSSIEYVLTKVNISIVVAVILAVILVIAISIWFICKRTKFLKNYSHLFTKGFLKLLVKLFFIYGLTLVVPGVFLLLCLKLILSAQVSAGAITIIIFSYILSWVLGFIVPGAPGGVGIREALLIFILTPFYTNSIVLLAAVLLRIISTLGDLIAFITEPVIIKYYNRGRK</sequence>
<dbReference type="RefSeq" id="WP_003440891.1">
    <property type="nucleotide sequence ID" value="NZ_ANZB01000001.1"/>
</dbReference>
<dbReference type="Proteomes" id="UP000028042">
    <property type="component" value="Unassembled WGS sequence"/>
</dbReference>
<dbReference type="GO" id="GO:0050071">
    <property type="term" value="F:phosphatidylglycerol lysyltransferase activity"/>
    <property type="evidence" value="ECO:0007669"/>
    <property type="project" value="UniProtKB-EC"/>
</dbReference>
<evidence type="ECO:0000313" key="9">
    <source>
        <dbReference type="Proteomes" id="UP000028042"/>
    </source>
</evidence>
<keyword evidence="6" id="KW-0046">Antibiotic resistance</keyword>